<dbReference type="Proteomes" id="UP000299102">
    <property type="component" value="Unassembled WGS sequence"/>
</dbReference>
<evidence type="ECO:0000313" key="2">
    <source>
        <dbReference type="Proteomes" id="UP000299102"/>
    </source>
</evidence>
<keyword evidence="2" id="KW-1185">Reference proteome</keyword>
<accession>A0A4C1XD75</accession>
<gene>
    <name evidence="1" type="ORF">EVAR_37908_1</name>
</gene>
<dbReference type="EMBL" id="BGZK01000813">
    <property type="protein sequence ID" value="GBP61378.1"/>
    <property type="molecule type" value="Genomic_DNA"/>
</dbReference>
<evidence type="ECO:0000313" key="1">
    <source>
        <dbReference type="EMBL" id="GBP61378.1"/>
    </source>
</evidence>
<organism evidence="1 2">
    <name type="scientific">Eumeta variegata</name>
    <name type="common">Bagworm moth</name>
    <name type="synonym">Eumeta japonica</name>
    <dbReference type="NCBI Taxonomy" id="151549"/>
    <lineage>
        <taxon>Eukaryota</taxon>
        <taxon>Metazoa</taxon>
        <taxon>Ecdysozoa</taxon>
        <taxon>Arthropoda</taxon>
        <taxon>Hexapoda</taxon>
        <taxon>Insecta</taxon>
        <taxon>Pterygota</taxon>
        <taxon>Neoptera</taxon>
        <taxon>Endopterygota</taxon>
        <taxon>Lepidoptera</taxon>
        <taxon>Glossata</taxon>
        <taxon>Ditrysia</taxon>
        <taxon>Tineoidea</taxon>
        <taxon>Psychidae</taxon>
        <taxon>Oiketicinae</taxon>
        <taxon>Eumeta</taxon>
    </lineage>
</organism>
<proteinExistence type="predicted"/>
<name>A0A4C1XD75_EUMVA</name>
<protein>
    <submittedName>
        <fullName evidence="1">Uncharacterized protein</fullName>
    </submittedName>
</protein>
<sequence length="144" mass="16542">MNNTNSCRSKDSNEADGHCRTALKKGPNNFESLVNQEIARRGWFPWKPNECAIKEYCLFIFYLVISFCLCDDMANVCALMKLSGSHRARPLVSPYVPVEFIAFFIPSPPRTRGGVLRNWLESNELALARNWMCKETVMEIFLRS</sequence>
<comment type="caution">
    <text evidence="1">The sequence shown here is derived from an EMBL/GenBank/DDBJ whole genome shotgun (WGS) entry which is preliminary data.</text>
</comment>
<dbReference type="AlphaFoldDB" id="A0A4C1XD75"/>
<reference evidence="1 2" key="1">
    <citation type="journal article" date="2019" name="Commun. Biol.">
        <title>The bagworm genome reveals a unique fibroin gene that provides high tensile strength.</title>
        <authorList>
            <person name="Kono N."/>
            <person name="Nakamura H."/>
            <person name="Ohtoshi R."/>
            <person name="Tomita M."/>
            <person name="Numata K."/>
            <person name="Arakawa K."/>
        </authorList>
    </citation>
    <scope>NUCLEOTIDE SEQUENCE [LARGE SCALE GENOMIC DNA]</scope>
</reference>